<keyword evidence="3" id="KW-1185">Reference proteome</keyword>
<dbReference type="Proteomes" id="UP000253606">
    <property type="component" value="Chromosome"/>
</dbReference>
<keyword evidence="1" id="KW-1133">Transmembrane helix</keyword>
<feature type="transmembrane region" description="Helical" evidence="1">
    <location>
        <begin position="160"/>
        <end position="186"/>
    </location>
</feature>
<dbReference type="InterPro" id="IPR018750">
    <property type="entry name" value="DUF2306_membrane"/>
</dbReference>
<dbReference type="KEGG" id="abas:ACPOL_3194"/>
<organism evidence="2 3">
    <name type="scientific">Acidisarcina polymorpha</name>
    <dbReference type="NCBI Taxonomy" id="2211140"/>
    <lineage>
        <taxon>Bacteria</taxon>
        <taxon>Pseudomonadati</taxon>
        <taxon>Acidobacteriota</taxon>
        <taxon>Terriglobia</taxon>
        <taxon>Terriglobales</taxon>
        <taxon>Acidobacteriaceae</taxon>
        <taxon>Acidisarcina</taxon>
    </lineage>
</organism>
<feature type="transmembrane region" description="Helical" evidence="1">
    <location>
        <begin position="130"/>
        <end position="148"/>
    </location>
</feature>
<protein>
    <recommendedName>
        <fullName evidence="4">DUF2306 domain-containing protein</fullName>
    </recommendedName>
</protein>
<gene>
    <name evidence="2" type="ORF">ACPOL_3194</name>
</gene>
<name>A0A2Z5G0C8_9BACT</name>
<evidence type="ECO:0000313" key="3">
    <source>
        <dbReference type="Proteomes" id="UP000253606"/>
    </source>
</evidence>
<evidence type="ECO:0008006" key="4">
    <source>
        <dbReference type="Google" id="ProtNLM"/>
    </source>
</evidence>
<evidence type="ECO:0000256" key="1">
    <source>
        <dbReference type="SAM" id="Phobius"/>
    </source>
</evidence>
<reference evidence="2 3" key="1">
    <citation type="journal article" date="2018" name="Front. Microbiol.">
        <title>Hydrolytic Capabilities as a Key to Environmental Success: Chitinolytic and Cellulolytic Acidobacteria From Acidic Sub-arctic Soils and Boreal Peatlands.</title>
        <authorList>
            <person name="Belova S.E."/>
            <person name="Ravin N.V."/>
            <person name="Pankratov T.A."/>
            <person name="Rakitin A.L."/>
            <person name="Ivanova A.A."/>
            <person name="Beletsky A.V."/>
            <person name="Mardanov A.V."/>
            <person name="Sinninghe Damste J.S."/>
            <person name="Dedysh S.N."/>
        </authorList>
    </citation>
    <scope>NUCLEOTIDE SEQUENCE [LARGE SCALE GENOMIC DNA]</scope>
    <source>
        <strain evidence="2 3">SBC82</strain>
    </source>
</reference>
<accession>A0A2Z5G0C8</accession>
<sequence>MTTNMGTMDRRPWAMTRRLTRTSAFGILALLYGFGVFVSTRASILLLKGKESGPNGHPYPPWTIIHFASALLFAVLAMMQLVSVVRRRYPLLHRYSGRIAVVSGLIAAITGVCIPFAVVPPRPLLERLYIVVYFGGVASCLLLGLRAARRHDFAMHRIWMIRAVAAAGAVMTQRITFPIFVLTFGIHSERAFWSEFVGAFALGWAINLTLAECWLRWTPSAGPYVV</sequence>
<dbReference type="Pfam" id="PF10067">
    <property type="entry name" value="DUF2306"/>
    <property type="match status" value="1"/>
</dbReference>
<feature type="transmembrane region" description="Helical" evidence="1">
    <location>
        <begin position="64"/>
        <end position="85"/>
    </location>
</feature>
<feature type="transmembrane region" description="Helical" evidence="1">
    <location>
        <begin position="97"/>
        <end position="118"/>
    </location>
</feature>
<dbReference type="OrthoDB" id="195502at2"/>
<keyword evidence="1" id="KW-0472">Membrane</keyword>
<dbReference type="AlphaFoldDB" id="A0A2Z5G0C8"/>
<evidence type="ECO:0000313" key="2">
    <source>
        <dbReference type="EMBL" id="AXC12489.1"/>
    </source>
</evidence>
<proteinExistence type="predicted"/>
<feature type="transmembrane region" description="Helical" evidence="1">
    <location>
        <begin position="192"/>
        <end position="210"/>
    </location>
</feature>
<dbReference type="EMBL" id="CP030840">
    <property type="protein sequence ID" value="AXC12489.1"/>
    <property type="molecule type" value="Genomic_DNA"/>
</dbReference>
<feature type="transmembrane region" description="Helical" evidence="1">
    <location>
        <begin position="21"/>
        <end position="44"/>
    </location>
</feature>
<dbReference type="RefSeq" id="WP_114207688.1">
    <property type="nucleotide sequence ID" value="NZ_CP030840.1"/>
</dbReference>
<keyword evidence="1" id="KW-0812">Transmembrane</keyword>